<dbReference type="SUPFAM" id="SSF50978">
    <property type="entry name" value="WD40 repeat-like"/>
    <property type="match status" value="1"/>
</dbReference>
<evidence type="ECO:0000256" key="3">
    <source>
        <dbReference type="PROSITE-ProRule" id="PRU00221"/>
    </source>
</evidence>
<evidence type="ECO:0000313" key="6">
    <source>
        <dbReference type="Proteomes" id="UP001412239"/>
    </source>
</evidence>
<proteinExistence type="predicted"/>
<evidence type="ECO:0000256" key="2">
    <source>
        <dbReference type="ARBA" id="ARBA00022737"/>
    </source>
</evidence>
<evidence type="ECO:0000256" key="4">
    <source>
        <dbReference type="SAM" id="MobiDB-lite"/>
    </source>
</evidence>
<gene>
    <name evidence="5" type="ORF">GSTUAT00000658001</name>
</gene>
<dbReference type="AlphaFoldDB" id="A0A292Q7Y6"/>
<sequence length="393" mass="41653">MPPRTFHQTSAGDLSTPPGTYIYTLAPLSATHLAASTSSSSSLVTFSRSTLTPTTTIPHAHTNITSLSAYPASPQTLLTSGTDGLLKLWDLRCSPPAAEASKINVGAPVLCTSADAQGRIIAGTEMRDRVSRVCVWDGRMAGEKPTWVFTESHGDDVSFVGFAGGEEGGRWGVSGGMDGLVSVFDLLAGEGAEGRDDDEKALWQVVNIGSSVHRAGFLNAGGGGGAAGKGEWVFGVSTDESLVLRSFNHTPGREEDAAGEVAGDVGDVRKRLDCEYVVDVLRLSGTGTGGIIVAGNKEVGKQRIDLVPLRWAGSHWGFAGEDKVRLQGGHGEEVCRGVWVDDDSETVFTSGEDGLVRVWKEETSRGEGLSEGKKEKRARKGEGKREKKRFKAY</sequence>
<organism evidence="5 6">
    <name type="scientific">Tuber aestivum</name>
    <name type="common">summer truffle</name>
    <dbReference type="NCBI Taxonomy" id="59557"/>
    <lineage>
        <taxon>Eukaryota</taxon>
        <taxon>Fungi</taxon>
        <taxon>Dikarya</taxon>
        <taxon>Ascomycota</taxon>
        <taxon>Pezizomycotina</taxon>
        <taxon>Pezizomycetes</taxon>
        <taxon>Pezizales</taxon>
        <taxon>Tuberaceae</taxon>
        <taxon>Tuber</taxon>
    </lineage>
</organism>
<evidence type="ECO:0000256" key="1">
    <source>
        <dbReference type="ARBA" id="ARBA00022574"/>
    </source>
</evidence>
<dbReference type="SMART" id="SM00320">
    <property type="entry name" value="WD40"/>
    <property type="match status" value="3"/>
</dbReference>
<keyword evidence="1 3" id="KW-0853">WD repeat</keyword>
<dbReference type="PROSITE" id="PS00678">
    <property type="entry name" value="WD_REPEATS_1"/>
    <property type="match status" value="1"/>
</dbReference>
<feature type="repeat" description="WD" evidence="3">
    <location>
        <begin position="58"/>
        <end position="92"/>
    </location>
</feature>
<keyword evidence="2" id="KW-0677">Repeat</keyword>
<dbReference type="PANTHER" id="PTHR22889:SF0">
    <property type="entry name" value="WD REPEAT-CONTAINING PROTEIN 89"/>
    <property type="match status" value="1"/>
</dbReference>
<protein>
    <submittedName>
        <fullName evidence="5">Uncharacterized protein</fullName>
    </submittedName>
</protein>
<dbReference type="InterPro" id="IPR015943">
    <property type="entry name" value="WD40/YVTN_repeat-like_dom_sf"/>
</dbReference>
<feature type="compositionally biased region" description="Basic and acidic residues" evidence="4">
    <location>
        <begin position="362"/>
        <end position="385"/>
    </location>
</feature>
<reference evidence="5" key="1">
    <citation type="submission" date="2015-10" db="EMBL/GenBank/DDBJ databases">
        <authorList>
            <person name="Regsiter A."/>
            <person name="william w."/>
        </authorList>
    </citation>
    <scope>NUCLEOTIDE SEQUENCE</scope>
    <source>
        <strain evidence="5">Montdore</strain>
    </source>
</reference>
<dbReference type="EMBL" id="LN890949">
    <property type="protein sequence ID" value="CUS15191.1"/>
    <property type="molecule type" value="Genomic_DNA"/>
</dbReference>
<dbReference type="PROSITE" id="PS50082">
    <property type="entry name" value="WD_REPEATS_2"/>
    <property type="match status" value="1"/>
</dbReference>
<dbReference type="Proteomes" id="UP001412239">
    <property type="component" value="Unassembled WGS sequence"/>
</dbReference>
<dbReference type="Pfam" id="PF00400">
    <property type="entry name" value="WD40"/>
    <property type="match status" value="2"/>
</dbReference>
<dbReference type="InterPro" id="IPR019775">
    <property type="entry name" value="WD40_repeat_CS"/>
</dbReference>
<dbReference type="InterPro" id="IPR039328">
    <property type="entry name" value="WDR89"/>
</dbReference>
<feature type="region of interest" description="Disordered" evidence="4">
    <location>
        <begin position="362"/>
        <end position="393"/>
    </location>
</feature>
<dbReference type="PANTHER" id="PTHR22889">
    <property type="entry name" value="WD REPEAT-CONTAINING PROTEIN 89"/>
    <property type="match status" value="1"/>
</dbReference>
<keyword evidence="6" id="KW-1185">Reference proteome</keyword>
<dbReference type="InterPro" id="IPR036322">
    <property type="entry name" value="WD40_repeat_dom_sf"/>
</dbReference>
<name>A0A292Q7Y6_9PEZI</name>
<dbReference type="InterPro" id="IPR001680">
    <property type="entry name" value="WD40_rpt"/>
</dbReference>
<accession>A0A292Q7Y6</accession>
<evidence type="ECO:0000313" key="5">
    <source>
        <dbReference type="EMBL" id="CUS15191.1"/>
    </source>
</evidence>
<dbReference type="Gene3D" id="2.130.10.10">
    <property type="entry name" value="YVTN repeat-like/Quinoprotein amine dehydrogenase"/>
    <property type="match status" value="1"/>
</dbReference>